<proteinExistence type="inferred from homology"/>
<protein>
    <submittedName>
        <fullName evidence="6">4-hydroxy-tetrahydrodipicolinate synthase</fullName>
    </submittedName>
</protein>
<dbReference type="GO" id="GO:0019262">
    <property type="term" value="P:N-acetylneuraminate catabolic process"/>
    <property type="evidence" value="ECO:0007669"/>
    <property type="project" value="TreeGrafter"/>
</dbReference>
<evidence type="ECO:0000256" key="2">
    <source>
        <dbReference type="ARBA" id="ARBA00023270"/>
    </source>
</evidence>
<name>A0A4R7SSY0_9BACT</name>
<dbReference type="Pfam" id="PF00701">
    <property type="entry name" value="DHDPS"/>
    <property type="match status" value="1"/>
</dbReference>
<dbReference type="PRINTS" id="PR00146">
    <property type="entry name" value="DHPICSNTHASE"/>
</dbReference>
<dbReference type="PIRSF" id="PIRSF001365">
    <property type="entry name" value="DHDPS"/>
    <property type="match status" value="1"/>
</dbReference>
<accession>A0A4R7SSY0</accession>
<dbReference type="InterPro" id="IPR013785">
    <property type="entry name" value="Aldolase_TIM"/>
</dbReference>
<dbReference type="CDD" id="cd00408">
    <property type="entry name" value="DHDPS-like"/>
    <property type="match status" value="1"/>
</dbReference>
<dbReference type="AlphaFoldDB" id="A0A4R7SSY0"/>
<gene>
    <name evidence="6" type="ORF">EI77_01207</name>
</gene>
<reference evidence="6 7" key="1">
    <citation type="submission" date="2019-03" db="EMBL/GenBank/DDBJ databases">
        <title>Genomic Encyclopedia of Archaeal and Bacterial Type Strains, Phase II (KMG-II): from individual species to whole genera.</title>
        <authorList>
            <person name="Goeker M."/>
        </authorList>
    </citation>
    <scope>NUCLEOTIDE SEQUENCE [LARGE SCALE GENOMIC DNA]</scope>
    <source>
        <strain evidence="6 7">ATCC 25309</strain>
    </source>
</reference>
<dbReference type="PANTHER" id="PTHR42849">
    <property type="entry name" value="N-ACETYLNEURAMINATE LYASE"/>
    <property type="match status" value="1"/>
</dbReference>
<dbReference type="OrthoDB" id="9771791at2"/>
<comment type="caution">
    <text evidence="6">The sequence shown here is derived from an EMBL/GenBank/DDBJ whole genome shotgun (WGS) entry which is preliminary data.</text>
</comment>
<dbReference type="Proteomes" id="UP000295662">
    <property type="component" value="Unassembled WGS sequence"/>
</dbReference>
<dbReference type="EMBL" id="SOCA01000001">
    <property type="protein sequence ID" value="TDU81895.1"/>
    <property type="molecule type" value="Genomic_DNA"/>
</dbReference>
<evidence type="ECO:0000313" key="6">
    <source>
        <dbReference type="EMBL" id="TDU81895.1"/>
    </source>
</evidence>
<dbReference type="PROSITE" id="PS00666">
    <property type="entry name" value="DHDPS_2"/>
    <property type="match status" value="1"/>
</dbReference>
<evidence type="ECO:0000313" key="7">
    <source>
        <dbReference type="Proteomes" id="UP000295662"/>
    </source>
</evidence>
<evidence type="ECO:0000256" key="1">
    <source>
        <dbReference type="ARBA" id="ARBA00023239"/>
    </source>
</evidence>
<sequence>MSLPQPIRGIIPPLVTPLSGRDTLDVAGLERLIEHLITGGVHGLFILGTTGEAPSLSYRLRRELIERTCKLVKDRVPVLVGITDTAFVESVNLAQYSAEQGVSAVVTAPPYYFPAAPPELQQYIQDLVAEMPLPMFLYNMPGLTKVSFDIELVRRALDMPGICGVKDSSCDMIYFHRLIEVARQRPEWSILVGPEELTAEAVLLGGHGGINGGANLHPSLYVKMYDAAAAQDLPLTRQLHAQVMSLAGSIYTVGRHKSAIIKGIKCGLSLLGICDDQMAEPFQRFNAPEREMIRERLCTLGLIE</sequence>
<dbReference type="InterPro" id="IPR020625">
    <property type="entry name" value="Schiff_base-form_aldolases_AS"/>
</dbReference>
<keyword evidence="1 3" id="KW-0456">Lyase</keyword>
<dbReference type="GO" id="GO:0008747">
    <property type="term" value="F:N-acetylneuraminate lyase activity"/>
    <property type="evidence" value="ECO:0007669"/>
    <property type="project" value="TreeGrafter"/>
</dbReference>
<keyword evidence="7" id="KW-1185">Reference proteome</keyword>
<organism evidence="6 7">
    <name type="scientific">Prosthecobacter fusiformis</name>
    <dbReference type="NCBI Taxonomy" id="48464"/>
    <lineage>
        <taxon>Bacteria</taxon>
        <taxon>Pseudomonadati</taxon>
        <taxon>Verrucomicrobiota</taxon>
        <taxon>Verrucomicrobiia</taxon>
        <taxon>Verrucomicrobiales</taxon>
        <taxon>Verrucomicrobiaceae</taxon>
        <taxon>Prosthecobacter</taxon>
    </lineage>
</organism>
<dbReference type="Gene3D" id="3.20.20.70">
    <property type="entry name" value="Aldolase class I"/>
    <property type="match status" value="1"/>
</dbReference>
<dbReference type="InterPro" id="IPR002220">
    <property type="entry name" value="DapA-like"/>
</dbReference>
<evidence type="ECO:0000256" key="4">
    <source>
        <dbReference type="PIRSR" id="PIRSR001365-1"/>
    </source>
</evidence>
<comment type="similarity">
    <text evidence="3">Belongs to the DapA family.</text>
</comment>
<dbReference type="PANTHER" id="PTHR42849:SF1">
    <property type="entry name" value="N-ACETYLNEURAMINATE LYASE"/>
    <property type="match status" value="1"/>
</dbReference>
<feature type="binding site" evidence="5">
    <location>
        <position position="50"/>
    </location>
    <ligand>
        <name>pyruvate</name>
        <dbReference type="ChEBI" id="CHEBI:15361"/>
    </ligand>
</feature>
<dbReference type="GO" id="GO:0005829">
    <property type="term" value="C:cytosol"/>
    <property type="evidence" value="ECO:0007669"/>
    <property type="project" value="TreeGrafter"/>
</dbReference>
<dbReference type="SUPFAM" id="SSF51569">
    <property type="entry name" value="Aldolase"/>
    <property type="match status" value="1"/>
</dbReference>
<feature type="binding site" evidence="5">
    <location>
        <position position="210"/>
    </location>
    <ligand>
        <name>pyruvate</name>
        <dbReference type="ChEBI" id="CHEBI:15361"/>
    </ligand>
</feature>
<feature type="active site" description="Schiff-base intermediate with substrate" evidence="4">
    <location>
        <position position="166"/>
    </location>
</feature>
<evidence type="ECO:0000256" key="5">
    <source>
        <dbReference type="PIRSR" id="PIRSR001365-2"/>
    </source>
</evidence>
<evidence type="ECO:0000256" key="3">
    <source>
        <dbReference type="PIRNR" id="PIRNR001365"/>
    </source>
</evidence>
<dbReference type="RefSeq" id="WP_133793805.1">
    <property type="nucleotide sequence ID" value="NZ_SOCA01000001.1"/>
</dbReference>
<keyword evidence="2" id="KW-0704">Schiff base</keyword>
<feature type="active site" description="Proton donor/acceptor" evidence="4">
    <location>
        <position position="138"/>
    </location>
</feature>
<dbReference type="SMART" id="SM01130">
    <property type="entry name" value="DHDPS"/>
    <property type="match status" value="1"/>
</dbReference>